<proteinExistence type="predicted"/>
<sequence>MSNFEIRLNNRSYLTRQEFELTPGYSVTLKISGLHNKEHLMFKASNNRISLAQNADNKKSEQTLKITAVSEGSSEITSVTKGIGQCAVKEMSGKMSDCFPRLTFLVLPKIAIPSDLTLRQKVLVQVLLSETSTPQKKLFNSKEAKEAMTLMHDALYNRIASPKARYLDVPQDGNDKLLGVIFKGRVIEGFKNNTIDPKILSRISVLIEKANDGNPDMKKYRMLIQDAIEIAKKDSVISDYTVIGWRTTGSSLGGGGIEKYKDLQGQTFTKLTAEFLRQ</sequence>
<dbReference type="RefSeq" id="WP_368898466.1">
    <property type="nucleotide sequence ID" value="NZ_CAXOOS010000001.1"/>
</dbReference>
<accession>A0AAI9MUG4</accession>
<evidence type="ECO:0000313" key="1">
    <source>
        <dbReference type="EMBL" id="EMO9458741.1"/>
    </source>
</evidence>
<gene>
    <name evidence="1" type="ORF">PN925_004185</name>
</gene>
<organism evidence="1">
    <name type="scientific">Morganella morganii</name>
    <name type="common">Proteus morganii</name>
    <dbReference type="NCBI Taxonomy" id="582"/>
    <lineage>
        <taxon>Bacteria</taxon>
        <taxon>Pseudomonadati</taxon>
        <taxon>Pseudomonadota</taxon>
        <taxon>Gammaproteobacteria</taxon>
        <taxon>Enterobacterales</taxon>
        <taxon>Morganellaceae</taxon>
        <taxon>Morganella</taxon>
    </lineage>
</organism>
<comment type="caution">
    <text evidence="1">The sequence shown here is derived from an EMBL/GenBank/DDBJ whole genome shotgun (WGS) entry which is preliminary data.</text>
</comment>
<name>A0AAI9MUG4_MORMO</name>
<dbReference type="EMBL" id="ABKJEP030000149">
    <property type="protein sequence ID" value="EMO9458741.1"/>
    <property type="molecule type" value="Genomic_DNA"/>
</dbReference>
<protein>
    <submittedName>
        <fullName evidence="1">Uncharacterized protein</fullName>
    </submittedName>
</protein>
<reference evidence="1" key="1">
    <citation type="submission" date="2024-02" db="EMBL/GenBank/DDBJ databases">
        <authorList>
            <consortium name="Clinical and Environmental Microbiology Branch: Whole genome sequencing antimicrobial resistance pathogens in the healthcare setting"/>
        </authorList>
    </citation>
    <scope>NUCLEOTIDE SEQUENCE</scope>
    <source>
        <strain evidence="1">2023KU-00017</strain>
    </source>
</reference>
<dbReference type="AlphaFoldDB" id="A0AAI9MUG4"/>